<organism evidence="5 6">
    <name type="scientific">Crotalaria pallida</name>
    <name type="common">Smooth rattlebox</name>
    <name type="synonym">Crotalaria striata</name>
    <dbReference type="NCBI Taxonomy" id="3830"/>
    <lineage>
        <taxon>Eukaryota</taxon>
        <taxon>Viridiplantae</taxon>
        <taxon>Streptophyta</taxon>
        <taxon>Embryophyta</taxon>
        <taxon>Tracheophyta</taxon>
        <taxon>Spermatophyta</taxon>
        <taxon>Magnoliopsida</taxon>
        <taxon>eudicotyledons</taxon>
        <taxon>Gunneridae</taxon>
        <taxon>Pentapetalae</taxon>
        <taxon>rosids</taxon>
        <taxon>fabids</taxon>
        <taxon>Fabales</taxon>
        <taxon>Fabaceae</taxon>
        <taxon>Papilionoideae</taxon>
        <taxon>50 kb inversion clade</taxon>
        <taxon>genistoids sensu lato</taxon>
        <taxon>core genistoids</taxon>
        <taxon>Crotalarieae</taxon>
        <taxon>Crotalaria</taxon>
    </lineage>
</organism>
<reference evidence="5 6" key="1">
    <citation type="submission" date="2024-01" db="EMBL/GenBank/DDBJ databases">
        <title>The genomes of 5 underutilized Papilionoideae crops provide insights into root nodulation and disease resistanc.</title>
        <authorList>
            <person name="Yuan L."/>
        </authorList>
    </citation>
    <scope>NUCLEOTIDE SEQUENCE [LARGE SCALE GENOMIC DNA]</scope>
    <source>
        <strain evidence="5">ZHUSHIDOU_FW_LH</strain>
        <tissue evidence="5">Leaf</tissue>
    </source>
</reference>
<comment type="subcellular location">
    <subcellularLocation>
        <location evidence="1">Membrane</location>
    </subcellularLocation>
</comment>
<proteinExistence type="predicted"/>
<feature type="compositionally biased region" description="Polar residues" evidence="3">
    <location>
        <begin position="1"/>
        <end position="12"/>
    </location>
</feature>
<dbReference type="EMBL" id="JAYWIO010000004">
    <property type="protein sequence ID" value="KAK7268084.1"/>
    <property type="molecule type" value="Genomic_DNA"/>
</dbReference>
<evidence type="ECO:0000313" key="5">
    <source>
        <dbReference type="EMBL" id="KAK7268084.1"/>
    </source>
</evidence>
<feature type="region of interest" description="Disordered" evidence="3">
    <location>
        <begin position="1"/>
        <end position="32"/>
    </location>
</feature>
<dbReference type="PANTHER" id="PTHR31234">
    <property type="entry name" value="LATE EMBRYOGENESIS ABUNDANT (LEA) HYDROXYPROLINE-RICH GLYCOPROTEIN FAMILY"/>
    <property type="match status" value="1"/>
</dbReference>
<dbReference type="GO" id="GO:0005886">
    <property type="term" value="C:plasma membrane"/>
    <property type="evidence" value="ECO:0007669"/>
    <property type="project" value="TreeGrafter"/>
</dbReference>
<evidence type="ECO:0000256" key="2">
    <source>
        <dbReference type="ARBA" id="ARBA00023136"/>
    </source>
</evidence>
<name>A0AAN9F3K3_CROPI</name>
<keyword evidence="4" id="KW-0812">Transmembrane</keyword>
<sequence length="238" mass="27277">MADNKQPQSNNGAFHGIAIPPSEQPRQQRSPHGRRCCCYNREEGCCFCLFSILWKILVTIIILVALAVLIFYLVVQPRAFKYTVTEAKLTEFNYTNNTLTYHIVFNCTIRNPNKKLEILYDEAEGQAFYEGTWFGTTDMIAWPNSFRQYTKSTNRTSGVFSGKQVIVLDRDQLAHFEENKRSGVFDIDVKIYFTIRFSLNDFIPGDMKARAKCELKVPLSSNGTTVAEFQPTKCDVSY</sequence>
<protein>
    <recommendedName>
        <fullName evidence="7">Late embryogenesis abundant protein LEA-2 subgroup domain-containing protein</fullName>
    </recommendedName>
</protein>
<evidence type="ECO:0000313" key="6">
    <source>
        <dbReference type="Proteomes" id="UP001372338"/>
    </source>
</evidence>
<keyword evidence="2 4" id="KW-0472">Membrane</keyword>
<evidence type="ECO:0000256" key="4">
    <source>
        <dbReference type="SAM" id="Phobius"/>
    </source>
</evidence>
<keyword evidence="4" id="KW-1133">Transmembrane helix</keyword>
<gene>
    <name evidence="5" type="ORF">RIF29_20770</name>
</gene>
<feature type="transmembrane region" description="Helical" evidence="4">
    <location>
        <begin position="52"/>
        <end position="75"/>
    </location>
</feature>
<accession>A0AAN9F3K3</accession>
<dbReference type="GO" id="GO:0098542">
    <property type="term" value="P:defense response to other organism"/>
    <property type="evidence" value="ECO:0007669"/>
    <property type="project" value="InterPro"/>
</dbReference>
<evidence type="ECO:0000256" key="3">
    <source>
        <dbReference type="SAM" id="MobiDB-lite"/>
    </source>
</evidence>
<dbReference type="PANTHER" id="PTHR31234:SF61">
    <property type="entry name" value="OS01G0574800 PROTEIN"/>
    <property type="match status" value="1"/>
</dbReference>
<keyword evidence="6" id="KW-1185">Reference proteome</keyword>
<evidence type="ECO:0008006" key="7">
    <source>
        <dbReference type="Google" id="ProtNLM"/>
    </source>
</evidence>
<dbReference type="AlphaFoldDB" id="A0AAN9F3K3"/>
<evidence type="ECO:0000256" key="1">
    <source>
        <dbReference type="ARBA" id="ARBA00004370"/>
    </source>
</evidence>
<dbReference type="Proteomes" id="UP001372338">
    <property type="component" value="Unassembled WGS sequence"/>
</dbReference>
<comment type="caution">
    <text evidence="5">The sequence shown here is derived from an EMBL/GenBank/DDBJ whole genome shotgun (WGS) entry which is preliminary data.</text>
</comment>
<dbReference type="InterPro" id="IPR044839">
    <property type="entry name" value="NDR1-like"/>
</dbReference>